<accession>A0A284S0L0</accession>
<keyword evidence="2" id="KW-1185">Reference proteome</keyword>
<reference evidence="2" key="1">
    <citation type="journal article" date="2017" name="Nat. Ecol. Evol.">
        <title>Genome expansion and lineage-specific genetic innovations in the forest pathogenic fungi Armillaria.</title>
        <authorList>
            <person name="Sipos G."/>
            <person name="Prasanna A.N."/>
            <person name="Walter M.C."/>
            <person name="O'Connor E."/>
            <person name="Balint B."/>
            <person name="Krizsan K."/>
            <person name="Kiss B."/>
            <person name="Hess J."/>
            <person name="Varga T."/>
            <person name="Slot J."/>
            <person name="Riley R."/>
            <person name="Boka B."/>
            <person name="Rigling D."/>
            <person name="Barry K."/>
            <person name="Lee J."/>
            <person name="Mihaltcheva S."/>
            <person name="LaButti K."/>
            <person name="Lipzen A."/>
            <person name="Waldron R."/>
            <person name="Moloney N.M."/>
            <person name="Sperisen C."/>
            <person name="Kredics L."/>
            <person name="Vagvoelgyi C."/>
            <person name="Patrignani A."/>
            <person name="Fitzpatrick D."/>
            <person name="Nagy I."/>
            <person name="Doyle S."/>
            <person name="Anderson J.B."/>
            <person name="Grigoriev I.V."/>
            <person name="Gueldener U."/>
            <person name="Muensterkoetter M."/>
            <person name="Nagy L.G."/>
        </authorList>
    </citation>
    <scope>NUCLEOTIDE SEQUENCE [LARGE SCALE GENOMIC DNA]</scope>
    <source>
        <strain evidence="2">C18/9</strain>
    </source>
</reference>
<organism evidence="1 2">
    <name type="scientific">Armillaria ostoyae</name>
    <name type="common">Armillaria root rot fungus</name>
    <dbReference type="NCBI Taxonomy" id="47428"/>
    <lineage>
        <taxon>Eukaryota</taxon>
        <taxon>Fungi</taxon>
        <taxon>Dikarya</taxon>
        <taxon>Basidiomycota</taxon>
        <taxon>Agaricomycotina</taxon>
        <taxon>Agaricomycetes</taxon>
        <taxon>Agaricomycetidae</taxon>
        <taxon>Agaricales</taxon>
        <taxon>Marasmiineae</taxon>
        <taxon>Physalacriaceae</taxon>
        <taxon>Armillaria</taxon>
    </lineage>
</organism>
<dbReference type="Proteomes" id="UP000219338">
    <property type="component" value="Unassembled WGS sequence"/>
</dbReference>
<evidence type="ECO:0000313" key="1">
    <source>
        <dbReference type="EMBL" id="SJL14517.1"/>
    </source>
</evidence>
<gene>
    <name evidence="1" type="ORF">ARMOST_17979</name>
</gene>
<protein>
    <submittedName>
        <fullName evidence="1">Uncharacterized protein</fullName>
    </submittedName>
</protein>
<sequence>MSRQRTRGNVALARILRHCSRWTALVLCRDMAMIKECDTGNFDNPSFPICSLKLKKKNMTRFYGDWCTEYGVREPAFRRDGWCEEGEGEEGYVSESIGWTSGEEDKRHLKEYRADVVLAVFRTRILMPNGTS</sequence>
<dbReference type="AlphaFoldDB" id="A0A284S0L0"/>
<dbReference type="EMBL" id="FUEG01000024">
    <property type="protein sequence ID" value="SJL14517.1"/>
    <property type="molecule type" value="Genomic_DNA"/>
</dbReference>
<proteinExistence type="predicted"/>
<evidence type="ECO:0000313" key="2">
    <source>
        <dbReference type="Proteomes" id="UP000219338"/>
    </source>
</evidence>
<name>A0A284S0L0_ARMOS</name>